<feature type="non-terminal residue" evidence="2">
    <location>
        <position position="1"/>
    </location>
</feature>
<dbReference type="Proteomes" id="UP000707535">
    <property type="component" value="Unassembled WGS sequence"/>
</dbReference>
<evidence type="ECO:0000313" key="3">
    <source>
        <dbReference type="Proteomes" id="UP000707535"/>
    </source>
</evidence>
<reference evidence="2" key="2">
    <citation type="submission" date="2021-09" db="EMBL/GenBank/DDBJ databases">
        <authorList>
            <person name="Gilroy R."/>
        </authorList>
    </citation>
    <scope>NUCLEOTIDE SEQUENCE</scope>
    <source>
        <strain evidence="2">CHK174-6876</strain>
    </source>
</reference>
<keyword evidence="1" id="KW-0812">Transmembrane</keyword>
<protein>
    <submittedName>
        <fullName evidence="2">Uncharacterized protein</fullName>
    </submittedName>
</protein>
<evidence type="ECO:0000256" key="1">
    <source>
        <dbReference type="SAM" id="Phobius"/>
    </source>
</evidence>
<dbReference type="AlphaFoldDB" id="A0A921K1N4"/>
<keyword evidence="1" id="KW-0472">Membrane</keyword>
<reference evidence="2" key="1">
    <citation type="journal article" date="2021" name="PeerJ">
        <title>Extensive microbial diversity within the chicken gut microbiome revealed by metagenomics and culture.</title>
        <authorList>
            <person name="Gilroy R."/>
            <person name="Ravi A."/>
            <person name="Getino M."/>
            <person name="Pursley I."/>
            <person name="Horton D.L."/>
            <person name="Alikhan N.F."/>
            <person name="Baker D."/>
            <person name="Gharbi K."/>
            <person name="Hall N."/>
            <person name="Watson M."/>
            <person name="Adriaenssens E.M."/>
            <person name="Foster-Nyarko E."/>
            <person name="Jarju S."/>
            <person name="Secka A."/>
            <person name="Antonio M."/>
            <person name="Oren A."/>
            <person name="Chaudhuri R.R."/>
            <person name="La Ragione R."/>
            <person name="Hildebrand F."/>
            <person name="Pallen M.J."/>
        </authorList>
    </citation>
    <scope>NUCLEOTIDE SEQUENCE</scope>
    <source>
        <strain evidence="2">CHK174-6876</strain>
    </source>
</reference>
<proteinExistence type="predicted"/>
<organism evidence="2 3">
    <name type="scientific">Ligilactobacillus acidipiscis</name>
    <dbReference type="NCBI Taxonomy" id="89059"/>
    <lineage>
        <taxon>Bacteria</taxon>
        <taxon>Bacillati</taxon>
        <taxon>Bacillota</taxon>
        <taxon>Bacilli</taxon>
        <taxon>Lactobacillales</taxon>
        <taxon>Lactobacillaceae</taxon>
        <taxon>Ligilactobacillus</taxon>
    </lineage>
</organism>
<name>A0A921K1N4_9LACO</name>
<gene>
    <name evidence="2" type="ORF">K8V00_11485</name>
</gene>
<feature type="transmembrane region" description="Helical" evidence="1">
    <location>
        <begin position="6"/>
        <end position="25"/>
    </location>
</feature>
<sequence length="71" mass="8830">YKIVLFFQLFHSLARFVIYNLILYLRQQAKYIKHYINLWKEFKIIKVKFYIFLANLKKHENALITGKTNRY</sequence>
<evidence type="ECO:0000313" key="2">
    <source>
        <dbReference type="EMBL" id="HJE98228.1"/>
    </source>
</evidence>
<accession>A0A921K1N4</accession>
<dbReference type="EMBL" id="DYXG01000115">
    <property type="protein sequence ID" value="HJE98228.1"/>
    <property type="molecule type" value="Genomic_DNA"/>
</dbReference>
<comment type="caution">
    <text evidence="2">The sequence shown here is derived from an EMBL/GenBank/DDBJ whole genome shotgun (WGS) entry which is preliminary data.</text>
</comment>
<keyword evidence="1" id="KW-1133">Transmembrane helix</keyword>